<sequence>MPGVTPITAAAVARSPVQAFIPDHIVGRRLVVSTNQFRAIWLAFVAIALANSLLATTFAAVYYGGLAIRNGVLIESAGLIDIRYIPFIIAVYLATAAAFWGVVFRVLRASVVHRRLTLRVNHDDVRSASSSMSCGRRILSSLSRWWSHLVGTFRLQLSQEAFEALFLARELVEIATQSYQAYNASRLITVPIINDFYVGVITLNCWCTPLIHWLTRRDAALQRFWYLWADILLDFVSAITIPVWVIVASVLVVFRDSTSSVGGDVEYAFEAPYDDVVLIHQIRSVQQVFVVSWVDFVAKMLPFMSMLACLLHIQGLVRREEELWISRRERTMSSKSANTFMKTLGTVVRRRLSAATAKVSIRPLQAKRSLYIEHSRFSSIPAIAMRSSRLSLVNNAFTSLDSINWGESRFQVLSVARNANVTNLPASIRDARDLELLLIDYTAIAELPRWLIEEGQQRAKSGVSIGCRLKPDSSLEGAPLDFIRHQRQP</sequence>
<evidence type="ECO:0000256" key="1">
    <source>
        <dbReference type="SAM" id="Phobius"/>
    </source>
</evidence>
<evidence type="ECO:0000313" key="2">
    <source>
        <dbReference type="EMBL" id="KAJ0392315.1"/>
    </source>
</evidence>
<proteinExistence type="predicted"/>
<feature type="transmembrane region" description="Helical" evidence="1">
    <location>
        <begin position="84"/>
        <end position="107"/>
    </location>
</feature>
<protein>
    <recommendedName>
        <fullName evidence="4">Transmembrane protein</fullName>
    </recommendedName>
</protein>
<dbReference type="InterPro" id="IPR032675">
    <property type="entry name" value="LRR_dom_sf"/>
</dbReference>
<evidence type="ECO:0008006" key="4">
    <source>
        <dbReference type="Google" id="ProtNLM"/>
    </source>
</evidence>
<dbReference type="SUPFAM" id="SSF52058">
    <property type="entry name" value="L domain-like"/>
    <property type="match status" value="1"/>
</dbReference>
<dbReference type="EMBL" id="JAKCXM010000666">
    <property type="protein sequence ID" value="KAJ0392315.1"/>
    <property type="molecule type" value="Genomic_DNA"/>
</dbReference>
<feature type="transmembrane region" description="Helical" evidence="1">
    <location>
        <begin position="39"/>
        <end position="64"/>
    </location>
</feature>
<dbReference type="Gene3D" id="3.80.10.10">
    <property type="entry name" value="Ribonuclease Inhibitor"/>
    <property type="match status" value="1"/>
</dbReference>
<keyword evidence="3" id="KW-1185">Reference proteome</keyword>
<keyword evidence="1" id="KW-0812">Transmembrane</keyword>
<comment type="caution">
    <text evidence="2">The sequence shown here is derived from an EMBL/GenBank/DDBJ whole genome shotgun (WGS) entry which is preliminary data.</text>
</comment>
<name>A0AAD5LSM6_PYTIN</name>
<dbReference type="AlphaFoldDB" id="A0AAD5LSM6"/>
<accession>A0AAD5LSM6</accession>
<keyword evidence="1" id="KW-0472">Membrane</keyword>
<keyword evidence="1" id="KW-1133">Transmembrane helix</keyword>
<evidence type="ECO:0000313" key="3">
    <source>
        <dbReference type="Proteomes" id="UP001209570"/>
    </source>
</evidence>
<feature type="transmembrane region" description="Helical" evidence="1">
    <location>
        <begin position="225"/>
        <end position="254"/>
    </location>
</feature>
<organism evidence="2 3">
    <name type="scientific">Pythium insidiosum</name>
    <name type="common">Pythiosis disease agent</name>
    <dbReference type="NCBI Taxonomy" id="114742"/>
    <lineage>
        <taxon>Eukaryota</taxon>
        <taxon>Sar</taxon>
        <taxon>Stramenopiles</taxon>
        <taxon>Oomycota</taxon>
        <taxon>Peronosporomycetes</taxon>
        <taxon>Pythiales</taxon>
        <taxon>Pythiaceae</taxon>
        <taxon>Pythium</taxon>
    </lineage>
</organism>
<gene>
    <name evidence="2" type="ORF">P43SY_003775</name>
</gene>
<reference evidence="2" key="1">
    <citation type="submission" date="2021-12" db="EMBL/GenBank/DDBJ databases">
        <title>Prjna785345.</title>
        <authorList>
            <person name="Rujirawat T."/>
            <person name="Krajaejun T."/>
        </authorList>
    </citation>
    <scope>NUCLEOTIDE SEQUENCE</scope>
    <source>
        <strain evidence="2">Pi057C3</strain>
    </source>
</reference>
<dbReference type="Proteomes" id="UP001209570">
    <property type="component" value="Unassembled WGS sequence"/>
</dbReference>